<evidence type="ECO:0000313" key="3">
    <source>
        <dbReference type="Proteomes" id="UP000264605"/>
    </source>
</evidence>
<keyword evidence="1" id="KW-0614">Plasmid</keyword>
<organism evidence="1 3">
    <name type="scientific">Pseudoalteromonas lipolytica</name>
    <dbReference type="NCBI Taxonomy" id="570156"/>
    <lineage>
        <taxon>Bacteria</taxon>
        <taxon>Pseudomonadati</taxon>
        <taxon>Pseudomonadota</taxon>
        <taxon>Gammaproteobacteria</taxon>
        <taxon>Alteromonadales</taxon>
        <taxon>Pseudoalteromonadaceae</taxon>
        <taxon>Pseudoalteromonas</taxon>
    </lineage>
</organism>
<dbReference type="Proteomes" id="UP001377972">
    <property type="component" value="Unassembled WGS sequence"/>
</dbReference>
<dbReference type="GeneID" id="99507899"/>
<dbReference type="EMBL" id="CP032092">
    <property type="protein sequence ID" value="AXV67753.1"/>
    <property type="molecule type" value="Genomic_DNA"/>
</dbReference>
<keyword evidence="4" id="KW-1185">Reference proteome</keyword>
<dbReference type="Pfam" id="PF11348">
    <property type="entry name" value="DUF3150"/>
    <property type="match status" value="1"/>
</dbReference>
<geneLocation type="plasmid" evidence="1 3">
    <name>unnamed2</name>
</geneLocation>
<proteinExistence type="predicted"/>
<dbReference type="InterPro" id="IPR021496">
    <property type="entry name" value="DUF3150"/>
</dbReference>
<evidence type="ECO:0000313" key="1">
    <source>
        <dbReference type="EMBL" id="AXV67753.1"/>
    </source>
</evidence>
<reference evidence="1 3" key="1">
    <citation type="submission" date="2018-08" db="EMBL/GenBank/DDBJ databases">
        <title>Draft genome sequence of Pseudoalteromonas donghaensis HJ51.</title>
        <authorList>
            <person name="Oh J."/>
            <person name="Roh D."/>
        </authorList>
    </citation>
    <scope>NUCLEOTIDE SEQUENCE [LARGE SCALE GENOMIC DNA]</scope>
    <source>
        <strain evidence="1 3">HJ51</strain>
        <plasmid evidence="1 3">unnamed2</plasmid>
    </source>
</reference>
<reference evidence="2 4" key="2">
    <citation type="submission" date="2023-01" db="EMBL/GenBank/DDBJ databases">
        <title>Trichodesmium-associated heterotrophic epibiont bacteria.</title>
        <authorList>
            <person name="Cleveland C.S."/>
            <person name="Webb E.A."/>
        </authorList>
    </citation>
    <scope>NUCLEOTIDE SEQUENCE [LARGE SCALE GENOMIC DNA]</scope>
    <source>
        <strain evidence="2 4">USCH2</strain>
    </source>
</reference>
<gene>
    <name evidence="1" type="ORF">D0907_20715</name>
    <name evidence="2" type="ORF">PQI24_18480</name>
</gene>
<evidence type="ECO:0000313" key="4">
    <source>
        <dbReference type="Proteomes" id="UP001377972"/>
    </source>
</evidence>
<protein>
    <submittedName>
        <fullName evidence="1">DUF3150 domain-containing protein</fullName>
    </submittedName>
</protein>
<dbReference type="EMBL" id="JAQPZS010000022">
    <property type="protein sequence ID" value="MEJ6498034.1"/>
    <property type="molecule type" value="Genomic_DNA"/>
</dbReference>
<dbReference type="Proteomes" id="UP000264605">
    <property type="component" value="Plasmid unnamed2"/>
</dbReference>
<sequence>MSLSNEAIANGKELAEQNTSLKNGACLLGWQLRSPCGESTLPNAKIELDGQKVSSNQIKGSKLQWFPRSKLKLTTKYNNRLTRTFNSYGVKYGDFTVVPTTRLDELKSELDEIKRDWQDEVSVLIAEYDKSVNQHMAENSDIAALIHKYALSQVEFQSKFKLTFTKPLAMKALFDDDEDDIKNDVAETLWQEIAKEASSVYKTNWFKDKTPVNRVSQKVRSPFRRMMNKLIDLSFVDSGIENVVSTIQEVLNNLPSSGYIEGHSFSELTNWLLVMSNEDTLRLHAEGKPQYSATPEPEVITHEDTDEANNFVSGESSVSASESSIIVETADQENSFEFDLAPTEETDFSEPVERNNSLGDFGFNW</sequence>
<dbReference type="RefSeq" id="WP_118845614.1">
    <property type="nucleotide sequence ID" value="NZ_CP032092.1"/>
</dbReference>
<accession>A0AAD0S5A5</accession>
<name>A0AAD0S5A5_9GAMM</name>
<evidence type="ECO:0000313" key="2">
    <source>
        <dbReference type="EMBL" id="MEJ6498034.1"/>
    </source>
</evidence>
<dbReference type="AlphaFoldDB" id="A0AAD0S5A5"/>
<dbReference type="KEGG" id="pdj:D0907_20715"/>